<dbReference type="Proteomes" id="UP000197361">
    <property type="component" value="Unassembled WGS sequence"/>
</dbReference>
<dbReference type="CDD" id="cd00448">
    <property type="entry name" value="YjgF_YER057c_UK114_family"/>
    <property type="match status" value="1"/>
</dbReference>
<sequence>MTSPNVRAPHYSPFTRGAGLIFTSGQLPLRPGRDTSLASASFKDQAQQALANLRSVLSDAGADLSRVLKTTVYLSDMADWPELDEVYGQFFGAARPARSVVPTGPLHFGFRIEIEAIALASD</sequence>
<evidence type="ECO:0000313" key="2">
    <source>
        <dbReference type="EMBL" id="OWQ95538.1"/>
    </source>
</evidence>
<keyword evidence="3" id="KW-1185">Reference proteome</keyword>
<dbReference type="GO" id="GO:0005829">
    <property type="term" value="C:cytosol"/>
    <property type="evidence" value="ECO:0007669"/>
    <property type="project" value="TreeGrafter"/>
</dbReference>
<evidence type="ECO:0000313" key="3">
    <source>
        <dbReference type="Proteomes" id="UP000197361"/>
    </source>
</evidence>
<dbReference type="GO" id="GO:0019239">
    <property type="term" value="F:deaminase activity"/>
    <property type="evidence" value="ECO:0007669"/>
    <property type="project" value="TreeGrafter"/>
</dbReference>
<dbReference type="InterPro" id="IPR019897">
    <property type="entry name" value="RidA_CS"/>
</dbReference>
<organism evidence="2 3">
    <name type="scientific">Sphingopyxis bauzanensis</name>
    <dbReference type="NCBI Taxonomy" id="651663"/>
    <lineage>
        <taxon>Bacteria</taxon>
        <taxon>Pseudomonadati</taxon>
        <taxon>Pseudomonadota</taxon>
        <taxon>Alphaproteobacteria</taxon>
        <taxon>Sphingomonadales</taxon>
        <taxon>Sphingomonadaceae</taxon>
        <taxon>Sphingopyxis</taxon>
    </lineage>
</organism>
<dbReference type="PROSITE" id="PS01094">
    <property type="entry name" value="UPF0076"/>
    <property type="match status" value="1"/>
</dbReference>
<gene>
    <name evidence="2" type="ORF">CDQ92_12045</name>
</gene>
<reference evidence="2 3" key="1">
    <citation type="journal article" date="2010" name="Int. J. Syst. Evol. Microbiol.">
        <title>Sphingopyxis bauzanensis sp. nov., a psychrophilic bacterium isolated from soil.</title>
        <authorList>
            <person name="Zhang D.C."/>
            <person name="Liu H.C."/>
            <person name="Xin Y.H."/>
            <person name="Zhou Y.G."/>
            <person name="Schinner F."/>
            <person name="Margesin R."/>
        </authorList>
    </citation>
    <scope>NUCLEOTIDE SEQUENCE [LARGE SCALE GENOMIC DNA]</scope>
    <source>
        <strain evidence="2 3">DSM 22271</strain>
    </source>
</reference>
<dbReference type="Gene3D" id="3.30.1330.40">
    <property type="entry name" value="RutC-like"/>
    <property type="match status" value="1"/>
</dbReference>
<dbReference type="InterPro" id="IPR006175">
    <property type="entry name" value="YjgF/YER057c/UK114"/>
</dbReference>
<accession>A0A246JRD8</accession>
<comment type="caution">
    <text evidence="2">The sequence shown here is derived from an EMBL/GenBank/DDBJ whole genome shotgun (WGS) entry which is preliminary data.</text>
</comment>
<proteinExistence type="inferred from homology"/>
<dbReference type="Pfam" id="PF01042">
    <property type="entry name" value="Ribonuc_L-PSP"/>
    <property type="match status" value="1"/>
</dbReference>
<dbReference type="PANTHER" id="PTHR11803">
    <property type="entry name" value="2-IMINOBUTANOATE/2-IMINOPROPANOATE DEAMINASE RIDA"/>
    <property type="match status" value="1"/>
</dbReference>
<name>A0A246JRD8_9SPHN</name>
<dbReference type="SUPFAM" id="SSF55298">
    <property type="entry name" value="YjgF-like"/>
    <property type="match status" value="1"/>
</dbReference>
<dbReference type="RefSeq" id="WP_088441660.1">
    <property type="nucleotide sequence ID" value="NZ_BMMC01000002.1"/>
</dbReference>
<comment type="similarity">
    <text evidence="1">Belongs to the RutC family.</text>
</comment>
<protein>
    <submittedName>
        <fullName evidence="2">RidA family protein</fullName>
    </submittedName>
</protein>
<dbReference type="InterPro" id="IPR035959">
    <property type="entry name" value="RutC-like_sf"/>
</dbReference>
<dbReference type="OrthoDB" id="9799840at2"/>
<dbReference type="AlphaFoldDB" id="A0A246JRD8"/>
<dbReference type="EMBL" id="NISK01000003">
    <property type="protein sequence ID" value="OWQ95538.1"/>
    <property type="molecule type" value="Genomic_DNA"/>
</dbReference>
<dbReference type="PANTHER" id="PTHR11803:SF39">
    <property type="entry name" value="2-IMINOBUTANOATE_2-IMINOPROPANOATE DEAMINASE"/>
    <property type="match status" value="1"/>
</dbReference>
<evidence type="ECO:0000256" key="1">
    <source>
        <dbReference type="ARBA" id="ARBA00010552"/>
    </source>
</evidence>